<dbReference type="RefSeq" id="WP_007554532.1">
    <property type="nucleotide sequence ID" value="NZ_AENT01000016.1"/>
</dbReference>
<feature type="transmembrane region" description="Helical" evidence="1">
    <location>
        <begin position="7"/>
        <end position="28"/>
    </location>
</feature>
<feature type="transmembrane region" description="Helical" evidence="1">
    <location>
        <begin position="640"/>
        <end position="661"/>
    </location>
</feature>
<dbReference type="Pfam" id="PF18949">
    <property type="entry name" value="DUF5693"/>
    <property type="match status" value="1"/>
</dbReference>
<feature type="transmembrane region" description="Helical" evidence="1">
    <location>
        <begin position="356"/>
        <end position="377"/>
    </location>
</feature>
<keyword evidence="1" id="KW-0812">Transmembrane</keyword>
<feature type="transmembrane region" description="Helical" evidence="1">
    <location>
        <begin position="533"/>
        <end position="550"/>
    </location>
</feature>
<evidence type="ECO:0008006" key="4">
    <source>
        <dbReference type="Google" id="ProtNLM"/>
    </source>
</evidence>
<accession>E4L8Q9</accession>
<proteinExistence type="predicted"/>
<protein>
    <recommendedName>
        <fullName evidence="4">Beta-carotene 15,15'-monooxygenase</fullName>
    </recommendedName>
</protein>
<comment type="caution">
    <text evidence="2">The sequence shown here is derived from an EMBL/GenBank/DDBJ whole genome shotgun (WGS) entry which is preliminary data.</text>
</comment>
<dbReference type="AlphaFoldDB" id="E4L8Q9"/>
<sequence>MNFVEKSAFKILSFFVIIGILAAALISFQRYTVENNAKTVEMVYDYKNIIERASVENTSTDDLFRLYKNSGITSLAVYEETVENLQNNGKIFVYKGSQLINPDNDNVIESDHIYLQQGTSEDSQSVFEDLKKSLKLRIPSENIKIINLNNKITIDVKANYSQFIHLPLGIFKTDLDSVKKAGFMAVIRPLNVPHMSKEIAEQLIETIDYSQNISAVLFQGKQAFGYKDQLSYFTNELKKRNIPVALIEAQNQLGFERQDGILNMAKDTNYNIIRVYAMPKDELIKITPDEAESRFYISDIERNIRMNLFPSYKFPNKEKTLSETNAYYISGVRDRLLEHGFNIGKASVFDFYFPNIVLRSIALLGAISLCVITSIFVLPKIRKFWFILELLIFIIFEAMYVIKGSVIPLQIAALGSACSVPVVIVTLFIQYCLNIKEKKEKKWFKLFTESLIILWISGILSLLGALFVSGLLGDVRFLVEMQIFRGVKLTFILPIILISIIYIQKFPFFGKTITNTDEFTEFLKKFCNVPIKLGILGVLMLLALAAYMFIGRSGNNGAPVSNIEIQFRRLLENLLYARPRQKEFMFGHPAVLLALAAVYRRWPQVLHYLFIVAVTIGQGSIVETFAHMRSPYILSLIRGLNGLLFGSLSIFIISILLIFLIQITKFFGEKYANK</sequence>
<dbReference type="InterPro" id="IPR043748">
    <property type="entry name" value="DUF5693"/>
</dbReference>
<organism evidence="2 3">
    <name type="scientific">Dialister micraerophilus UPII 345-E</name>
    <dbReference type="NCBI Taxonomy" id="910314"/>
    <lineage>
        <taxon>Bacteria</taxon>
        <taxon>Bacillati</taxon>
        <taxon>Bacillota</taxon>
        <taxon>Negativicutes</taxon>
        <taxon>Veillonellales</taxon>
        <taxon>Veillonellaceae</taxon>
        <taxon>Dialister</taxon>
    </lineage>
</organism>
<dbReference type="Proteomes" id="UP000004594">
    <property type="component" value="Unassembled WGS sequence"/>
</dbReference>
<evidence type="ECO:0000313" key="2">
    <source>
        <dbReference type="EMBL" id="EFR42772.1"/>
    </source>
</evidence>
<feature type="transmembrane region" description="Helical" evidence="1">
    <location>
        <begin position="384"/>
        <end position="402"/>
    </location>
</feature>
<gene>
    <name evidence="2" type="ORF">HMPREF9220_0979</name>
</gene>
<dbReference type="EMBL" id="AENT01000016">
    <property type="protein sequence ID" value="EFR42772.1"/>
    <property type="molecule type" value="Genomic_DNA"/>
</dbReference>
<feature type="transmembrane region" description="Helical" evidence="1">
    <location>
        <begin position="483"/>
        <end position="503"/>
    </location>
</feature>
<evidence type="ECO:0000313" key="3">
    <source>
        <dbReference type="Proteomes" id="UP000004594"/>
    </source>
</evidence>
<feature type="transmembrane region" description="Helical" evidence="1">
    <location>
        <begin position="408"/>
        <end position="429"/>
    </location>
</feature>
<dbReference type="OrthoDB" id="3805529at2"/>
<keyword evidence="1" id="KW-0472">Membrane</keyword>
<dbReference type="eggNOG" id="ENOG502Z8QQ">
    <property type="taxonomic scope" value="Bacteria"/>
</dbReference>
<feature type="transmembrane region" description="Helical" evidence="1">
    <location>
        <begin position="450"/>
        <end position="471"/>
    </location>
</feature>
<name>E4L8Q9_9FIRM</name>
<keyword evidence="1" id="KW-1133">Transmembrane helix</keyword>
<feature type="transmembrane region" description="Helical" evidence="1">
    <location>
        <begin position="584"/>
        <end position="599"/>
    </location>
</feature>
<reference evidence="2 3" key="1">
    <citation type="submission" date="2010-11" db="EMBL/GenBank/DDBJ databases">
        <authorList>
            <person name="Durkin A.S."/>
            <person name="Madupu R."/>
            <person name="Torralba M."/>
            <person name="Gillis M."/>
            <person name="Methe B."/>
            <person name="Sutton G."/>
            <person name="Nelson K.E."/>
        </authorList>
    </citation>
    <scope>NUCLEOTIDE SEQUENCE [LARGE SCALE GENOMIC DNA]</scope>
    <source>
        <strain evidence="2 3">UPII 345-E</strain>
    </source>
</reference>
<evidence type="ECO:0000256" key="1">
    <source>
        <dbReference type="SAM" id="Phobius"/>
    </source>
</evidence>
<feature type="transmembrane region" description="Helical" evidence="1">
    <location>
        <begin position="606"/>
        <end position="628"/>
    </location>
</feature>